<organism evidence="1 2">
    <name type="scientific">Schaalia meyeri</name>
    <dbReference type="NCBI Taxonomy" id="52773"/>
    <lineage>
        <taxon>Bacteria</taxon>
        <taxon>Bacillati</taxon>
        <taxon>Actinomycetota</taxon>
        <taxon>Actinomycetes</taxon>
        <taxon>Actinomycetales</taxon>
        <taxon>Actinomycetaceae</taxon>
        <taxon>Schaalia</taxon>
    </lineage>
</organism>
<dbReference type="Pfam" id="PF03352">
    <property type="entry name" value="Adenine_glyco"/>
    <property type="match status" value="1"/>
</dbReference>
<dbReference type="GO" id="GO:0006284">
    <property type="term" value="P:base-excision repair"/>
    <property type="evidence" value="ECO:0007669"/>
    <property type="project" value="InterPro"/>
</dbReference>
<dbReference type="InterPro" id="IPR011257">
    <property type="entry name" value="DNA_glycosylase"/>
</dbReference>
<proteinExistence type="predicted"/>
<name>A0AAP9Y8M2_9ACTO</name>
<dbReference type="AlphaFoldDB" id="A0AAP9Y8M2"/>
<dbReference type="PANTHER" id="PTHR30037">
    <property type="entry name" value="DNA-3-METHYLADENINE GLYCOSYLASE 1"/>
    <property type="match status" value="1"/>
</dbReference>
<dbReference type="PANTHER" id="PTHR30037:SF4">
    <property type="entry name" value="DNA-3-METHYLADENINE GLYCOSYLASE I"/>
    <property type="match status" value="1"/>
</dbReference>
<accession>A0AAP9Y8M2</accession>
<dbReference type="SUPFAM" id="SSF48150">
    <property type="entry name" value="DNA-glycosylase"/>
    <property type="match status" value="1"/>
</dbReference>
<reference evidence="1 2" key="1">
    <citation type="submission" date="2020-12" db="EMBL/GenBank/DDBJ databases">
        <title>FDA dAtabase for Regulatory Grade micrObial Sequences (FDA-ARGOS): Supporting development and validation of Infectious Disease Dx tests.</title>
        <authorList>
            <person name="Sproer C."/>
            <person name="Gronow S."/>
            <person name="Severitt S."/>
            <person name="Schroder I."/>
            <person name="Tallon L."/>
            <person name="Sadzewicz L."/>
            <person name="Zhao X."/>
            <person name="Boylan J."/>
            <person name="Ott S."/>
            <person name="Bowen H."/>
            <person name="Vavikolanu K."/>
            <person name="Mehta A."/>
            <person name="Aluvathingal J."/>
            <person name="Nadendla S."/>
            <person name="Lowell S."/>
            <person name="Myers T."/>
            <person name="Yan Y."/>
            <person name="Sichtig H."/>
        </authorList>
    </citation>
    <scope>NUCLEOTIDE SEQUENCE [LARGE SCALE GENOMIC DNA]</scope>
    <source>
        <strain evidence="1 2">FDAARGOS_985</strain>
    </source>
</reference>
<keyword evidence="2" id="KW-1185">Reference proteome</keyword>
<dbReference type="Gene3D" id="1.10.340.30">
    <property type="entry name" value="Hypothetical protein, domain 2"/>
    <property type="match status" value="1"/>
</dbReference>
<dbReference type="EMBL" id="CP066065">
    <property type="protein sequence ID" value="QQC44449.1"/>
    <property type="molecule type" value="Genomic_DNA"/>
</dbReference>
<dbReference type="RefSeq" id="WP_074632578.1">
    <property type="nucleotide sequence ID" value="NZ_CP066065.1"/>
</dbReference>
<dbReference type="InterPro" id="IPR005019">
    <property type="entry name" value="Adenine_glyco"/>
</dbReference>
<evidence type="ECO:0000313" key="2">
    <source>
        <dbReference type="Proteomes" id="UP000595220"/>
    </source>
</evidence>
<dbReference type="InterPro" id="IPR052891">
    <property type="entry name" value="DNA-3mA_glycosylase"/>
</dbReference>
<dbReference type="Proteomes" id="UP000595220">
    <property type="component" value="Chromosome"/>
</dbReference>
<evidence type="ECO:0000313" key="1">
    <source>
        <dbReference type="EMBL" id="QQC44449.1"/>
    </source>
</evidence>
<protein>
    <submittedName>
        <fullName evidence="1">DNA-3-methyladenine glycosylase I</fullName>
    </submittedName>
</protein>
<sequence length="217" mass="24134">MNTSHNVPVGAPKTLANGLTLCDDGLVRPTWASHDTLMRLYYDTEWGMPVHDESGVYERLILEGFQSGLSWRTVLTKRAAFREAFANFQPERVAGFGPQDVEALMSNASIIRNRRKIEAAISNARATLAIRSCEADAAARDEQPSHLGDLVWRFCPTHDPRPTCAAQVPTQTHESRALAAELRRRGFRFVGPTTMLALMTAIGIVNTDIIGTYRRPR</sequence>
<gene>
    <name evidence="1" type="ORF">I6H42_03375</name>
</gene>
<dbReference type="GO" id="GO:0008725">
    <property type="term" value="F:DNA-3-methyladenine glycosylase activity"/>
    <property type="evidence" value="ECO:0007669"/>
    <property type="project" value="InterPro"/>
</dbReference>